<dbReference type="EMBL" id="CAKLDM010000003">
    <property type="protein sequence ID" value="CAH0542938.1"/>
    <property type="molecule type" value="Genomic_DNA"/>
</dbReference>
<evidence type="ECO:0000313" key="2">
    <source>
        <dbReference type="Proteomes" id="UP000838748"/>
    </source>
</evidence>
<accession>A0ABM9A9F6</accession>
<evidence type="ECO:0008006" key="3">
    <source>
        <dbReference type="Google" id="ProtNLM"/>
    </source>
</evidence>
<dbReference type="RefSeq" id="WP_237363791.1">
    <property type="nucleotide sequence ID" value="NZ_CAKLDM010000003.1"/>
</dbReference>
<reference evidence="1" key="1">
    <citation type="submission" date="2021-11" db="EMBL/GenBank/DDBJ databases">
        <authorList>
            <person name="Rodrigo-Torres L."/>
            <person name="Arahal R. D."/>
            <person name="Lucena T."/>
        </authorList>
    </citation>
    <scope>NUCLEOTIDE SEQUENCE</scope>
    <source>
        <strain evidence="1">CECT 7928</strain>
    </source>
</reference>
<comment type="caution">
    <text evidence="1">The sequence shown here is derived from an EMBL/GenBank/DDBJ whole genome shotgun (WGS) entry which is preliminary data.</text>
</comment>
<protein>
    <recommendedName>
        <fullName evidence="3">Mg-dependent DNase</fullName>
    </recommendedName>
</protein>
<dbReference type="Proteomes" id="UP000838748">
    <property type="component" value="Unassembled WGS sequence"/>
</dbReference>
<evidence type="ECO:0000313" key="1">
    <source>
        <dbReference type="EMBL" id="CAH0542938.1"/>
    </source>
</evidence>
<proteinExistence type="predicted"/>
<gene>
    <name evidence="1" type="ORF">VMF7928_04316</name>
</gene>
<organism evidence="1 2">
    <name type="scientific">Vibrio marisflavi CECT 7928</name>
    <dbReference type="NCBI Taxonomy" id="634439"/>
    <lineage>
        <taxon>Bacteria</taxon>
        <taxon>Pseudomonadati</taxon>
        <taxon>Pseudomonadota</taxon>
        <taxon>Gammaproteobacteria</taxon>
        <taxon>Vibrionales</taxon>
        <taxon>Vibrionaceae</taxon>
        <taxon>Vibrio</taxon>
    </lineage>
</organism>
<name>A0ABM9A9F6_9VIBR</name>
<keyword evidence="2" id="KW-1185">Reference proteome</keyword>
<sequence length="123" mass="13785">MIECVSQCPKAVERLKVAFRACPADFELMQSEIKAGRVSVYQLQGDNHCLTIAGEVLDDSYYLWGVVGHGVVSGIRELTQYVRRSGLSNISAETYFDGLARLVRPLDTSEQTLQKTTRLEMRV</sequence>